<dbReference type="EMBL" id="CP045897">
    <property type="protein sequence ID" value="QQP51258.1"/>
    <property type="molecule type" value="Genomic_DNA"/>
</dbReference>
<dbReference type="AlphaFoldDB" id="A0A7T8HJM8"/>
<gene>
    <name evidence="2" type="ORF">FKW44_012568</name>
</gene>
<keyword evidence="3" id="KW-1185">Reference proteome</keyword>
<protein>
    <submittedName>
        <fullName evidence="2">Uncharacterized protein</fullName>
    </submittedName>
</protein>
<evidence type="ECO:0000313" key="2">
    <source>
        <dbReference type="EMBL" id="QQP51258.1"/>
    </source>
</evidence>
<evidence type="ECO:0000313" key="3">
    <source>
        <dbReference type="Proteomes" id="UP000595437"/>
    </source>
</evidence>
<feature type="region of interest" description="Disordered" evidence="1">
    <location>
        <begin position="1"/>
        <end position="35"/>
    </location>
</feature>
<organism evidence="2 3">
    <name type="scientific">Caligus rogercresseyi</name>
    <name type="common">Sea louse</name>
    <dbReference type="NCBI Taxonomy" id="217165"/>
    <lineage>
        <taxon>Eukaryota</taxon>
        <taxon>Metazoa</taxon>
        <taxon>Ecdysozoa</taxon>
        <taxon>Arthropoda</taxon>
        <taxon>Crustacea</taxon>
        <taxon>Multicrustacea</taxon>
        <taxon>Hexanauplia</taxon>
        <taxon>Copepoda</taxon>
        <taxon>Siphonostomatoida</taxon>
        <taxon>Caligidae</taxon>
        <taxon>Caligus</taxon>
    </lineage>
</organism>
<accession>A0A7T8HJM8</accession>
<sequence length="52" mass="5841">MHNNLDLWSEANEDSPFTQGLLKDGGPNDGGDEWVPLTTSITRRQYSFYPGL</sequence>
<evidence type="ECO:0000256" key="1">
    <source>
        <dbReference type="SAM" id="MobiDB-lite"/>
    </source>
</evidence>
<proteinExistence type="predicted"/>
<dbReference type="Proteomes" id="UP000595437">
    <property type="component" value="Chromosome 8"/>
</dbReference>
<reference evidence="3" key="1">
    <citation type="submission" date="2021-01" db="EMBL/GenBank/DDBJ databases">
        <title>Caligus Genome Assembly.</title>
        <authorList>
            <person name="Gallardo-Escarate C."/>
        </authorList>
    </citation>
    <scope>NUCLEOTIDE SEQUENCE [LARGE SCALE GENOMIC DNA]</scope>
</reference>
<name>A0A7T8HJM8_CALRO</name>